<dbReference type="GO" id="GO:0016020">
    <property type="term" value="C:membrane"/>
    <property type="evidence" value="ECO:0007669"/>
    <property type="project" value="UniProtKB-SubCell"/>
</dbReference>
<dbReference type="KEGG" id="spai:FPZ24_07555"/>
<keyword evidence="2" id="KW-0812">Transmembrane</keyword>
<evidence type="ECO:0000259" key="5">
    <source>
        <dbReference type="Pfam" id="PF03544"/>
    </source>
</evidence>
<keyword evidence="3" id="KW-1133">Transmembrane helix</keyword>
<proteinExistence type="predicted"/>
<evidence type="ECO:0000256" key="2">
    <source>
        <dbReference type="ARBA" id="ARBA00022692"/>
    </source>
</evidence>
<dbReference type="EMBL" id="CP042306">
    <property type="protein sequence ID" value="QDZ07351.1"/>
    <property type="molecule type" value="Genomic_DNA"/>
</dbReference>
<dbReference type="OrthoDB" id="7585155at2"/>
<protein>
    <submittedName>
        <fullName evidence="6">TonB family protein</fullName>
    </submittedName>
</protein>
<dbReference type="Proteomes" id="UP000315673">
    <property type="component" value="Chromosome"/>
</dbReference>
<evidence type="ECO:0000256" key="4">
    <source>
        <dbReference type="ARBA" id="ARBA00023136"/>
    </source>
</evidence>
<reference evidence="6 7" key="1">
    <citation type="submission" date="2019-07" db="EMBL/GenBank/DDBJ databases">
        <title>Full genome sequence of Sphingomonas sp. 4R-6-7(HKS19).</title>
        <authorList>
            <person name="Im W.-T."/>
        </authorList>
    </citation>
    <scope>NUCLEOTIDE SEQUENCE [LARGE SCALE GENOMIC DNA]</scope>
    <source>
        <strain evidence="6 7">HKS19</strain>
    </source>
</reference>
<dbReference type="SUPFAM" id="SSF74653">
    <property type="entry name" value="TolA/TonB C-terminal domain"/>
    <property type="match status" value="1"/>
</dbReference>
<evidence type="ECO:0000313" key="7">
    <source>
        <dbReference type="Proteomes" id="UP000315673"/>
    </source>
</evidence>
<sequence>MIGWMTMALSAATAPAPLAPAGKWVVDYQKDMCIASRAFGTTDNSTLFGIKPSISMDGDDHILFFVVPKSSGNEVRRGQAVITLQPSGQQLKIAYVSAVPKGTNVRGYEVYANAEFAAQLAQATAVSMKAGSDQLSFATGKVEPVLNALKACNESLLRSWGIDPAARASTPPGVSVAKWFPQDSYPAEAKRRGAQGRSVIVVTVSAAGRPTACRVILKADPDLDATTCRLAMRNGQFEAVEGKSDRYAVYAVRWELWDV</sequence>
<comment type="subcellular location">
    <subcellularLocation>
        <location evidence="1">Membrane</location>
        <topology evidence="1">Single-pass membrane protein</topology>
    </subcellularLocation>
</comment>
<dbReference type="InterPro" id="IPR037682">
    <property type="entry name" value="TonB_C"/>
</dbReference>
<gene>
    <name evidence="6" type="ORF">FPZ24_07555</name>
</gene>
<accession>A0A5B8LH29</accession>
<evidence type="ECO:0000313" key="6">
    <source>
        <dbReference type="EMBL" id="QDZ07351.1"/>
    </source>
</evidence>
<dbReference type="Pfam" id="PF03544">
    <property type="entry name" value="TonB_C"/>
    <property type="match status" value="1"/>
</dbReference>
<dbReference type="InterPro" id="IPR006260">
    <property type="entry name" value="TonB/TolA_C"/>
</dbReference>
<evidence type="ECO:0000256" key="3">
    <source>
        <dbReference type="ARBA" id="ARBA00022989"/>
    </source>
</evidence>
<evidence type="ECO:0000256" key="1">
    <source>
        <dbReference type="ARBA" id="ARBA00004167"/>
    </source>
</evidence>
<dbReference type="NCBIfam" id="TIGR01352">
    <property type="entry name" value="tonB_Cterm"/>
    <property type="match status" value="1"/>
</dbReference>
<keyword evidence="7" id="KW-1185">Reference proteome</keyword>
<keyword evidence="4" id="KW-0472">Membrane</keyword>
<dbReference type="AlphaFoldDB" id="A0A5B8LH29"/>
<feature type="domain" description="TonB C-terminal" evidence="5">
    <location>
        <begin position="182"/>
        <end position="246"/>
    </location>
</feature>
<dbReference type="GO" id="GO:0055085">
    <property type="term" value="P:transmembrane transport"/>
    <property type="evidence" value="ECO:0007669"/>
    <property type="project" value="InterPro"/>
</dbReference>
<organism evidence="6 7">
    <name type="scientific">Sphingomonas panacisoli</name>
    <dbReference type="NCBI Taxonomy" id="1813879"/>
    <lineage>
        <taxon>Bacteria</taxon>
        <taxon>Pseudomonadati</taxon>
        <taxon>Pseudomonadota</taxon>
        <taxon>Alphaproteobacteria</taxon>
        <taxon>Sphingomonadales</taxon>
        <taxon>Sphingomonadaceae</taxon>
        <taxon>Sphingomonas</taxon>
    </lineage>
</organism>
<name>A0A5B8LH29_9SPHN</name>
<dbReference type="Gene3D" id="3.30.1150.10">
    <property type="match status" value="1"/>
</dbReference>